<keyword evidence="10 11" id="KW-0998">Cell outer membrane</keyword>
<keyword evidence="8 11" id="KW-0472">Membrane</keyword>
<evidence type="ECO:0000313" key="17">
    <source>
        <dbReference type="Proteomes" id="UP001157186"/>
    </source>
</evidence>
<dbReference type="Pfam" id="PF00593">
    <property type="entry name" value="TonB_dep_Rec_b-barrel"/>
    <property type="match status" value="1"/>
</dbReference>
<keyword evidence="17" id="KW-1185">Reference proteome</keyword>
<evidence type="ECO:0000256" key="4">
    <source>
        <dbReference type="ARBA" id="ARBA00022452"/>
    </source>
</evidence>
<dbReference type="CDD" id="cd01347">
    <property type="entry name" value="ligand_gated_channel"/>
    <property type="match status" value="1"/>
</dbReference>
<sequence length="709" mass="79590">MKNRATIAGLSFFALTLSAGAEVVQESLEQDFLEVYGDTDMISIATGNLQSIAKAPAVASVIYAKDIEAMGATDLDQVLESIPGLHVNRHALGYNSIYVFRGIESSFNPQVLVLINGIPISNLYHGDRSLIWGGMPVKAINRVEVIRGPGSALYGADAFAGVINIVTLSAQDIEQNQLGAGVGSYSTKDAWGRFSHSWQQWHLGLVVEYHNTQGQDEVIESDLQSILDFLSGTQASHAPGSVSLARKNLDIRFDLSKGNWQFRAGLQQRKNWGNGAGVAEALDPQNRWSSDRYNMDLTYHNSQLTPFWDLQAQLSYFDTSIESENYMRVFPQGSDLTLIGFGGVFPDGLIGTPESFERHYRAMFTANYSGFEVHQIRLGVGYVLSDLYKVQEHKNFGIDPDTGLFLPPGAEVIDVSDTPYVYMTEGDRKNSYIFIQDVWSFTNDWELTGGIRYDHYSNFGHTVNPRLALVWSSTRQLTTKFLYGKAFRAPSFAETNAINNPILLGNPELDPEKLTSFELAFDYRFSEQLSFNLNLFHYDWRDIIKFTADVDSNTKSAKNVGSQDGRGLEFESHWQLNSDFQLEFNYAWQDSYEKDDGRADASQVPQQQYYLAGHWQLLPGVMVNTQLHWVMDRLREPSDSRPEIDDYTLLNLTLSYVSENGDWGADLRIANVADTDAREPSEWASPAAALPNDLPLAGRNVYVQFHRQF</sequence>
<keyword evidence="7 12" id="KW-0798">TonB box</keyword>
<reference evidence="16 17" key="1">
    <citation type="submission" date="2023-03" db="EMBL/GenBank/DDBJ databases">
        <title>Draft genome sequence of Thalassotalea insulae KCTC 62186T.</title>
        <authorList>
            <person name="Sawabe T."/>
        </authorList>
    </citation>
    <scope>NUCLEOTIDE SEQUENCE [LARGE SCALE GENOMIC DNA]</scope>
    <source>
        <strain evidence="16 17">KCTC 62186</strain>
    </source>
</reference>
<dbReference type="Proteomes" id="UP001157186">
    <property type="component" value="Unassembled WGS sequence"/>
</dbReference>
<dbReference type="RefSeq" id="WP_284245665.1">
    <property type="nucleotide sequence ID" value="NZ_BSST01000001.1"/>
</dbReference>
<evidence type="ECO:0000256" key="7">
    <source>
        <dbReference type="ARBA" id="ARBA00023077"/>
    </source>
</evidence>
<evidence type="ECO:0000256" key="13">
    <source>
        <dbReference type="SAM" id="SignalP"/>
    </source>
</evidence>
<evidence type="ECO:0000256" key="3">
    <source>
        <dbReference type="ARBA" id="ARBA00022448"/>
    </source>
</evidence>
<dbReference type="PANTHER" id="PTHR30069">
    <property type="entry name" value="TONB-DEPENDENT OUTER MEMBRANE RECEPTOR"/>
    <property type="match status" value="1"/>
</dbReference>
<evidence type="ECO:0000256" key="2">
    <source>
        <dbReference type="ARBA" id="ARBA00008143"/>
    </source>
</evidence>
<feature type="chain" id="PRO_5047087135" description="TonB-dependent receptor" evidence="13">
    <location>
        <begin position="22"/>
        <end position="709"/>
    </location>
</feature>
<dbReference type="InterPro" id="IPR012910">
    <property type="entry name" value="Plug_dom"/>
</dbReference>
<keyword evidence="3 11" id="KW-0813">Transport</keyword>
<accession>A0ABQ6GX16</accession>
<proteinExistence type="inferred from homology"/>
<dbReference type="PANTHER" id="PTHR30069:SF29">
    <property type="entry name" value="HEMOGLOBIN AND HEMOGLOBIN-HAPTOGLOBIN-BINDING PROTEIN 1-RELATED"/>
    <property type="match status" value="1"/>
</dbReference>
<dbReference type="InterPro" id="IPR037066">
    <property type="entry name" value="Plug_dom_sf"/>
</dbReference>
<name>A0ABQ6GX16_9GAMM</name>
<keyword evidence="5 11" id="KW-0812">Transmembrane</keyword>
<comment type="caution">
    <text evidence="16">The sequence shown here is derived from an EMBL/GenBank/DDBJ whole genome shotgun (WGS) entry which is preliminary data.</text>
</comment>
<evidence type="ECO:0000256" key="12">
    <source>
        <dbReference type="RuleBase" id="RU003357"/>
    </source>
</evidence>
<comment type="similarity">
    <text evidence="2">Belongs to the TonB-dependent receptor family. Hemoglobin/haptoglobin binding protein subfamily.</text>
</comment>
<dbReference type="PROSITE" id="PS52016">
    <property type="entry name" value="TONB_DEPENDENT_REC_3"/>
    <property type="match status" value="1"/>
</dbReference>
<evidence type="ECO:0000259" key="15">
    <source>
        <dbReference type="Pfam" id="PF07715"/>
    </source>
</evidence>
<dbReference type="Pfam" id="PF07715">
    <property type="entry name" value="Plug"/>
    <property type="match status" value="1"/>
</dbReference>
<keyword evidence="4 11" id="KW-1134">Transmembrane beta strand</keyword>
<evidence type="ECO:0000256" key="11">
    <source>
        <dbReference type="PROSITE-ProRule" id="PRU01360"/>
    </source>
</evidence>
<evidence type="ECO:0008006" key="18">
    <source>
        <dbReference type="Google" id="ProtNLM"/>
    </source>
</evidence>
<gene>
    <name evidence="16" type="ORF">tinsulaeT_30740</name>
</gene>
<keyword evidence="6 13" id="KW-0732">Signal</keyword>
<organism evidence="16 17">
    <name type="scientific">Thalassotalea insulae</name>
    <dbReference type="NCBI Taxonomy" id="2056778"/>
    <lineage>
        <taxon>Bacteria</taxon>
        <taxon>Pseudomonadati</taxon>
        <taxon>Pseudomonadota</taxon>
        <taxon>Gammaproteobacteria</taxon>
        <taxon>Alteromonadales</taxon>
        <taxon>Colwelliaceae</taxon>
        <taxon>Thalassotalea</taxon>
    </lineage>
</organism>
<evidence type="ECO:0000256" key="6">
    <source>
        <dbReference type="ARBA" id="ARBA00022729"/>
    </source>
</evidence>
<comment type="subcellular location">
    <subcellularLocation>
        <location evidence="1 11">Cell outer membrane</location>
        <topology evidence="1 11">Multi-pass membrane protein</topology>
    </subcellularLocation>
</comment>
<dbReference type="InterPro" id="IPR000531">
    <property type="entry name" value="Beta-barrel_TonB"/>
</dbReference>
<dbReference type="InterPro" id="IPR039426">
    <property type="entry name" value="TonB-dep_rcpt-like"/>
</dbReference>
<dbReference type="Gene3D" id="2.40.170.20">
    <property type="entry name" value="TonB-dependent receptor, beta-barrel domain"/>
    <property type="match status" value="1"/>
</dbReference>
<evidence type="ECO:0000256" key="10">
    <source>
        <dbReference type="ARBA" id="ARBA00023237"/>
    </source>
</evidence>
<evidence type="ECO:0000256" key="8">
    <source>
        <dbReference type="ARBA" id="ARBA00023136"/>
    </source>
</evidence>
<dbReference type="Gene3D" id="2.170.130.10">
    <property type="entry name" value="TonB-dependent receptor, plug domain"/>
    <property type="match status" value="1"/>
</dbReference>
<keyword evidence="9" id="KW-0675">Receptor</keyword>
<evidence type="ECO:0000256" key="9">
    <source>
        <dbReference type="ARBA" id="ARBA00023170"/>
    </source>
</evidence>
<dbReference type="SUPFAM" id="SSF56935">
    <property type="entry name" value="Porins"/>
    <property type="match status" value="1"/>
</dbReference>
<evidence type="ECO:0000259" key="14">
    <source>
        <dbReference type="Pfam" id="PF00593"/>
    </source>
</evidence>
<feature type="domain" description="TonB-dependent receptor-like beta-barrel" evidence="14">
    <location>
        <begin position="253"/>
        <end position="669"/>
    </location>
</feature>
<evidence type="ECO:0000256" key="1">
    <source>
        <dbReference type="ARBA" id="ARBA00004571"/>
    </source>
</evidence>
<dbReference type="InterPro" id="IPR036942">
    <property type="entry name" value="Beta-barrel_TonB_sf"/>
</dbReference>
<protein>
    <recommendedName>
        <fullName evidence="18">TonB-dependent receptor</fullName>
    </recommendedName>
</protein>
<feature type="domain" description="TonB-dependent receptor plug" evidence="15">
    <location>
        <begin position="53"/>
        <end position="162"/>
    </location>
</feature>
<evidence type="ECO:0000256" key="5">
    <source>
        <dbReference type="ARBA" id="ARBA00022692"/>
    </source>
</evidence>
<dbReference type="EMBL" id="BSST01000001">
    <property type="protein sequence ID" value="GLX79734.1"/>
    <property type="molecule type" value="Genomic_DNA"/>
</dbReference>
<evidence type="ECO:0000313" key="16">
    <source>
        <dbReference type="EMBL" id="GLX79734.1"/>
    </source>
</evidence>
<feature type="signal peptide" evidence="13">
    <location>
        <begin position="1"/>
        <end position="21"/>
    </location>
</feature>